<dbReference type="AlphaFoldDB" id="A0A6G1H113"/>
<dbReference type="OrthoDB" id="428577at2759"/>
<dbReference type="Pfam" id="PF12550">
    <property type="entry name" value="GCR1_C"/>
    <property type="match status" value="1"/>
</dbReference>
<dbReference type="GO" id="GO:0060963">
    <property type="term" value="P:positive regulation of ribosomal protein gene transcription by RNA polymerase II"/>
    <property type="evidence" value="ECO:0007669"/>
    <property type="project" value="TreeGrafter"/>
</dbReference>
<evidence type="ECO:0000313" key="3">
    <source>
        <dbReference type="Proteomes" id="UP000800041"/>
    </source>
</evidence>
<dbReference type="Proteomes" id="UP000800041">
    <property type="component" value="Unassembled WGS sequence"/>
</dbReference>
<dbReference type="PANTHER" id="PTHR37784">
    <property type="entry name" value="PROTEIN MSN1"/>
    <property type="match status" value="1"/>
</dbReference>
<dbReference type="InterPro" id="IPR022210">
    <property type="entry name" value="TF_GCR1-like"/>
</dbReference>
<evidence type="ECO:0000313" key="2">
    <source>
        <dbReference type="EMBL" id="KAF1986913.1"/>
    </source>
</evidence>
<feature type="domain" description="Transcription activator GCR1-like" evidence="1">
    <location>
        <begin position="3"/>
        <end position="45"/>
    </location>
</feature>
<reference evidence="2" key="1">
    <citation type="journal article" date="2020" name="Stud. Mycol.">
        <title>101 Dothideomycetes genomes: a test case for predicting lifestyles and emergence of pathogens.</title>
        <authorList>
            <person name="Haridas S."/>
            <person name="Albert R."/>
            <person name="Binder M."/>
            <person name="Bloem J."/>
            <person name="Labutti K."/>
            <person name="Salamov A."/>
            <person name="Andreopoulos B."/>
            <person name="Baker S."/>
            <person name="Barry K."/>
            <person name="Bills G."/>
            <person name="Bluhm B."/>
            <person name="Cannon C."/>
            <person name="Castanera R."/>
            <person name="Culley D."/>
            <person name="Daum C."/>
            <person name="Ezra D."/>
            <person name="Gonzalez J."/>
            <person name="Henrissat B."/>
            <person name="Kuo A."/>
            <person name="Liang C."/>
            <person name="Lipzen A."/>
            <person name="Lutzoni F."/>
            <person name="Magnuson J."/>
            <person name="Mondo S."/>
            <person name="Nolan M."/>
            <person name="Ohm R."/>
            <person name="Pangilinan J."/>
            <person name="Park H.-J."/>
            <person name="Ramirez L."/>
            <person name="Alfaro M."/>
            <person name="Sun H."/>
            <person name="Tritt A."/>
            <person name="Yoshinaga Y."/>
            <person name="Zwiers L.-H."/>
            <person name="Turgeon B."/>
            <person name="Goodwin S."/>
            <person name="Spatafora J."/>
            <person name="Crous P."/>
            <person name="Grigoriev I."/>
        </authorList>
    </citation>
    <scope>NUCLEOTIDE SEQUENCE</scope>
    <source>
        <strain evidence="2">CBS 113979</strain>
    </source>
</reference>
<evidence type="ECO:0000259" key="1">
    <source>
        <dbReference type="Pfam" id="PF12550"/>
    </source>
</evidence>
<feature type="non-terminal residue" evidence="2">
    <location>
        <position position="1"/>
    </location>
</feature>
<dbReference type="GO" id="GO:0000981">
    <property type="term" value="F:DNA-binding transcription factor activity, RNA polymerase II-specific"/>
    <property type="evidence" value="ECO:0007669"/>
    <property type="project" value="TreeGrafter"/>
</dbReference>
<keyword evidence="3" id="KW-1185">Reference proteome</keyword>
<dbReference type="InterPro" id="IPR052146">
    <property type="entry name" value="HOT1"/>
</dbReference>
<feature type="non-terminal residue" evidence="2">
    <location>
        <position position="50"/>
    </location>
</feature>
<protein>
    <recommendedName>
        <fullName evidence="1">Transcription activator GCR1-like domain-containing protein</fullName>
    </recommendedName>
</protein>
<dbReference type="GO" id="GO:0000978">
    <property type="term" value="F:RNA polymerase II cis-regulatory region sequence-specific DNA binding"/>
    <property type="evidence" value="ECO:0007669"/>
    <property type="project" value="TreeGrafter"/>
</dbReference>
<dbReference type="PANTHER" id="PTHR37784:SF2">
    <property type="entry name" value="HIGH-OSMOLARITY-INDUCED TRANSCRIPTION PROTEIN 1"/>
    <property type="match status" value="1"/>
</dbReference>
<dbReference type="EMBL" id="ML977155">
    <property type="protein sequence ID" value="KAF1986913.1"/>
    <property type="molecule type" value="Genomic_DNA"/>
</dbReference>
<sequence length="50" mass="5928">PTYRMSRAVRSIDGLWREWTVGLGGHQSIQILDSKWGSRWRAGRRSELQW</sequence>
<name>A0A6G1H113_9PEZI</name>
<proteinExistence type="predicted"/>
<organism evidence="2 3">
    <name type="scientific">Aulographum hederae CBS 113979</name>
    <dbReference type="NCBI Taxonomy" id="1176131"/>
    <lineage>
        <taxon>Eukaryota</taxon>
        <taxon>Fungi</taxon>
        <taxon>Dikarya</taxon>
        <taxon>Ascomycota</taxon>
        <taxon>Pezizomycotina</taxon>
        <taxon>Dothideomycetes</taxon>
        <taxon>Pleosporomycetidae</taxon>
        <taxon>Aulographales</taxon>
        <taxon>Aulographaceae</taxon>
    </lineage>
</organism>
<accession>A0A6G1H113</accession>
<gene>
    <name evidence="2" type="ORF">K402DRAFT_308314</name>
</gene>